<dbReference type="eggNOG" id="COG1061">
    <property type="taxonomic scope" value="Bacteria"/>
</dbReference>
<dbReference type="Pfam" id="PF00270">
    <property type="entry name" value="DEAD"/>
    <property type="match status" value="1"/>
</dbReference>
<dbReference type="InterPro" id="IPR027417">
    <property type="entry name" value="P-loop_NTPase"/>
</dbReference>
<evidence type="ECO:0000259" key="1">
    <source>
        <dbReference type="Pfam" id="PF00270"/>
    </source>
</evidence>
<dbReference type="Gene3D" id="3.40.50.300">
    <property type="entry name" value="P-loop containing nucleotide triphosphate hydrolases"/>
    <property type="match status" value="1"/>
</dbReference>
<dbReference type="GO" id="GO:0005524">
    <property type="term" value="F:ATP binding"/>
    <property type="evidence" value="ECO:0007669"/>
    <property type="project" value="InterPro"/>
</dbReference>
<dbReference type="AlphaFoldDB" id="D4YYL6"/>
<gene>
    <name evidence="2" type="ordered locus">SJA_C1-06140</name>
</gene>
<dbReference type="InterPro" id="IPR011545">
    <property type="entry name" value="DEAD/DEAH_box_helicase_dom"/>
</dbReference>
<proteinExistence type="predicted"/>
<evidence type="ECO:0000313" key="2">
    <source>
        <dbReference type="EMBL" id="BAI95448.1"/>
    </source>
</evidence>
<dbReference type="KEGG" id="sjp:SJA_C1-06140"/>
<reference evidence="2 3" key="1">
    <citation type="journal article" date="2010" name="J. Bacteriol.">
        <title>Complete genome sequence of the representative gamma-hexachlorocyclohexane-degrading bacterium Sphingobium japonicum UT26.</title>
        <authorList>
            <person name="Nagata Y."/>
            <person name="Ohtsubo Y."/>
            <person name="Endo R."/>
            <person name="Ichikawa N."/>
            <person name="Ankai A."/>
            <person name="Oguchi A."/>
            <person name="Fukui S."/>
            <person name="Fujita N."/>
            <person name="Tsuda M."/>
        </authorList>
    </citation>
    <scope>NUCLEOTIDE SEQUENCE [LARGE SCALE GENOMIC DNA]</scope>
    <source>
        <strain evidence="3">DSM 16413 / CCM 7287 / MTCC 6362 / UT26 / NBRC 101211 / UT26S</strain>
    </source>
</reference>
<evidence type="ECO:0000313" key="3">
    <source>
        <dbReference type="Proteomes" id="UP000007753"/>
    </source>
</evidence>
<protein>
    <recommendedName>
        <fullName evidence="1">DEAD/DEAH-box helicase domain-containing protein</fullName>
    </recommendedName>
</protein>
<organism evidence="2 3">
    <name type="scientific">Sphingobium indicum (strain DSM 16413 / CCM 7287 / MTCC 6362 / UT26 / NBRC 101211 / UT26S)</name>
    <name type="common">Sphingobium japonicum</name>
    <dbReference type="NCBI Taxonomy" id="452662"/>
    <lineage>
        <taxon>Bacteria</taxon>
        <taxon>Pseudomonadati</taxon>
        <taxon>Pseudomonadota</taxon>
        <taxon>Alphaproteobacteria</taxon>
        <taxon>Sphingomonadales</taxon>
        <taxon>Sphingomonadaceae</taxon>
        <taxon>Sphingobium</taxon>
    </lineage>
</organism>
<sequence>MGKGEHYRMQTRIHYVSAPAGSGKTYQLEQLAAKLATSENHKILIAQPTRHLIRQTAANLRRANPALAVKSILSSSNGDAVTPRIEAHMANAGKGKGQVLLISHEALKRLPPAHRAHWDLFVDEIPSVFECLALKIVKTHAHLTDHIELEDLGRGISAVKISPGHRGAVEILLRNESKDELLERFGPISNHLLDDSRTVMVETACYQALLDGTKREGEINFFSILGPEFVQDFNSVTLMGANARETELFALWGIRRDIDFVPHPLLTKGLRYHEHQNGDRLTVHYLFEREWSISRSQTENDDTGMTLLEEVGDYIQRFFAGQRFLWVANKSADMMMFDRNDRLPAVSHGLNEPHFIACHAVASTIALVHNHASAKFLAMLGLTDSQIRTVICYQSEYQAIMRCSLRDPDAIAPVIIIVPSRASAEWIAGKFAGAAVSKLSTGLDWEVGKVGRPKAVRAMTNAERVRKHRAAKKGGGGLTTSERRVGRLSGRLNGEAGWPACYPHNNLPSSVGG</sequence>
<accession>D4YYL6</accession>
<dbReference type="GO" id="GO:0003676">
    <property type="term" value="F:nucleic acid binding"/>
    <property type="evidence" value="ECO:0007669"/>
    <property type="project" value="InterPro"/>
</dbReference>
<keyword evidence="3" id="KW-1185">Reference proteome</keyword>
<dbReference type="EMBL" id="AP010803">
    <property type="protein sequence ID" value="BAI95448.1"/>
    <property type="molecule type" value="Genomic_DNA"/>
</dbReference>
<dbReference type="SUPFAM" id="SSF52540">
    <property type="entry name" value="P-loop containing nucleoside triphosphate hydrolases"/>
    <property type="match status" value="1"/>
</dbReference>
<dbReference type="Proteomes" id="UP000007753">
    <property type="component" value="Chromosome 1"/>
</dbReference>
<dbReference type="STRING" id="452662.SJA_C1-06140"/>
<name>D4YYL6_SPHIU</name>
<dbReference type="HOGENOM" id="CLU_569495_0_0_5"/>
<feature type="domain" description="DEAD/DEAH-box helicase" evidence="1">
    <location>
        <begin position="15"/>
        <end position="106"/>
    </location>
</feature>